<dbReference type="Pfam" id="PF13568">
    <property type="entry name" value="OMP_b-brl_2"/>
    <property type="match status" value="1"/>
</dbReference>
<evidence type="ECO:0000259" key="2">
    <source>
        <dbReference type="Pfam" id="PF13568"/>
    </source>
</evidence>
<accession>A0ABV8PN27</accession>
<comment type="caution">
    <text evidence="3">The sequence shown here is derived from an EMBL/GenBank/DDBJ whole genome shotgun (WGS) entry which is preliminary data.</text>
</comment>
<evidence type="ECO:0000256" key="1">
    <source>
        <dbReference type="SAM" id="SignalP"/>
    </source>
</evidence>
<sequence>MMKTNVLIIAALLVGSICIAQNTNNVQLGVRGGANFATVAGDDFDSPDSRTSFYLGLLAEAPLSDHVSLQPEIYYSAQGFDITDEPDTPDAQFQVDYIQVPLLLKFYIADGLNIQAGPQFGFKVNEEIDFDPGEDGGDFDTDAINGFDFQGAAGLEYKFPSGFFIQGRYTYGFSEMIEDVDVHNSVWSAGLGFMF</sequence>
<dbReference type="InterPro" id="IPR011250">
    <property type="entry name" value="OMP/PagP_B-barrel"/>
</dbReference>
<keyword evidence="4" id="KW-1185">Reference proteome</keyword>
<protein>
    <submittedName>
        <fullName evidence="3">Porin family protein</fullName>
    </submittedName>
</protein>
<feature type="chain" id="PRO_5045219944" evidence="1">
    <location>
        <begin position="21"/>
        <end position="195"/>
    </location>
</feature>
<keyword evidence="1" id="KW-0732">Signal</keyword>
<dbReference type="InterPro" id="IPR025665">
    <property type="entry name" value="Beta-barrel_OMP_2"/>
</dbReference>
<proteinExistence type="predicted"/>
<dbReference type="Proteomes" id="UP001595841">
    <property type="component" value="Unassembled WGS sequence"/>
</dbReference>
<feature type="domain" description="Outer membrane protein beta-barrel" evidence="2">
    <location>
        <begin position="20"/>
        <end position="177"/>
    </location>
</feature>
<evidence type="ECO:0000313" key="3">
    <source>
        <dbReference type="EMBL" id="MFC4220065.1"/>
    </source>
</evidence>
<organism evidence="3 4">
    <name type="scientific">Flagellimonas marina</name>
    <dbReference type="NCBI Taxonomy" id="1775168"/>
    <lineage>
        <taxon>Bacteria</taxon>
        <taxon>Pseudomonadati</taxon>
        <taxon>Bacteroidota</taxon>
        <taxon>Flavobacteriia</taxon>
        <taxon>Flavobacteriales</taxon>
        <taxon>Flavobacteriaceae</taxon>
        <taxon>Flagellimonas</taxon>
    </lineage>
</organism>
<feature type="signal peptide" evidence="1">
    <location>
        <begin position="1"/>
        <end position="20"/>
    </location>
</feature>
<dbReference type="RefSeq" id="WP_366589504.1">
    <property type="nucleotide sequence ID" value="NZ_JBHSCL010000004.1"/>
</dbReference>
<dbReference type="SUPFAM" id="SSF56925">
    <property type="entry name" value="OMPA-like"/>
    <property type="match status" value="1"/>
</dbReference>
<dbReference type="EMBL" id="JBHSCL010000004">
    <property type="protein sequence ID" value="MFC4220065.1"/>
    <property type="molecule type" value="Genomic_DNA"/>
</dbReference>
<reference evidence="4" key="1">
    <citation type="journal article" date="2019" name="Int. J. Syst. Evol. Microbiol.">
        <title>The Global Catalogue of Microorganisms (GCM) 10K type strain sequencing project: providing services to taxonomists for standard genome sequencing and annotation.</title>
        <authorList>
            <consortium name="The Broad Institute Genomics Platform"/>
            <consortium name="The Broad Institute Genome Sequencing Center for Infectious Disease"/>
            <person name="Wu L."/>
            <person name="Ma J."/>
        </authorList>
    </citation>
    <scope>NUCLEOTIDE SEQUENCE [LARGE SCALE GENOMIC DNA]</scope>
    <source>
        <strain evidence="4">CGMCC 1.15774</strain>
    </source>
</reference>
<evidence type="ECO:0000313" key="4">
    <source>
        <dbReference type="Proteomes" id="UP001595841"/>
    </source>
</evidence>
<gene>
    <name evidence="3" type="ORF">ACFOWS_07970</name>
</gene>
<name>A0ABV8PN27_9FLAO</name>